<dbReference type="AlphaFoldDB" id="A0A0D0BQU1"/>
<dbReference type="HOGENOM" id="CLU_2374178_0_0_1"/>
<protein>
    <submittedName>
        <fullName evidence="1">Uncharacterized protein</fullName>
    </submittedName>
</protein>
<sequence>MPCLKNPRRILLVLAKGDGMLMRFLPSSYQSVAAAPEQMTKRLCLLVMDVRAAPYSRSRLRHLMLDQEYASNKHVVHRKEIGHDMNSCMHRPPIN</sequence>
<keyword evidence="2" id="KW-1185">Reference proteome</keyword>
<dbReference type="InParanoid" id="A0A0D0BQU1"/>
<name>A0A0D0BQU1_9AGAM</name>
<organism evidence="1 2">
    <name type="scientific">Suillus luteus UH-Slu-Lm8-n1</name>
    <dbReference type="NCBI Taxonomy" id="930992"/>
    <lineage>
        <taxon>Eukaryota</taxon>
        <taxon>Fungi</taxon>
        <taxon>Dikarya</taxon>
        <taxon>Basidiomycota</taxon>
        <taxon>Agaricomycotina</taxon>
        <taxon>Agaricomycetes</taxon>
        <taxon>Agaricomycetidae</taxon>
        <taxon>Boletales</taxon>
        <taxon>Suillineae</taxon>
        <taxon>Suillaceae</taxon>
        <taxon>Suillus</taxon>
    </lineage>
</organism>
<evidence type="ECO:0000313" key="2">
    <source>
        <dbReference type="Proteomes" id="UP000054485"/>
    </source>
</evidence>
<dbReference type="Proteomes" id="UP000054485">
    <property type="component" value="Unassembled WGS sequence"/>
</dbReference>
<evidence type="ECO:0000313" key="1">
    <source>
        <dbReference type="EMBL" id="KIK48052.1"/>
    </source>
</evidence>
<reference evidence="1 2" key="1">
    <citation type="submission" date="2014-04" db="EMBL/GenBank/DDBJ databases">
        <authorList>
            <consortium name="DOE Joint Genome Institute"/>
            <person name="Kuo A."/>
            <person name="Ruytinx J."/>
            <person name="Rineau F."/>
            <person name="Colpaert J."/>
            <person name="Kohler A."/>
            <person name="Nagy L.G."/>
            <person name="Floudas D."/>
            <person name="Copeland A."/>
            <person name="Barry K.W."/>
            <person name="Cichocki N."/>
            <person name="Veneault-Fourrey C."/>
            <person name="LaButti K."/>
            <person name="Lindquist E.A."/>
            <person name="Lipzen A."/>
            <person name="Lundell T."/>
            <person name="Morin E."/>
            <person name="Murat C."/>
            <person name="Sun H."/>
            <person name="Tunlid A."/>
            <person name="Henrissat B."/>
            <person name="Grigoriev I.V."/>
            <person name="Hibbett D.S."/>
            <person name="Martin F."/>
            <person name="Nordberg H.P."/>
            <person name="Cantor M.N."/>
            <person name="Hua S.X."/>
        </authorList>
    </citation>
    <scope>NUCLEOTIDE SEQUENCE [LARGE SCALE GENOMIC DNA]</scope>
    <source>
        <strain evidence="1 2">UH-Slu-Lm8-n1</strain>
    </source>
</reference>
<accession>A0A0D0BQU1</accession>
<dbReference type="EMBL" id="KN835141">
    <property type="protein sequence ID" value="KIK48052.1"/>
    <property type="molecule type" value="Genomic_DNA"/>
</dbReference>
<gene>
    <name evidence="1" type="ORF">CY34DRAFT_126639</name>
</gene>
<proteinExistence type="predicted"/>
<reference evidence="2" key="2">
    <citation type="submission" date="2015-01" db="EMBL/GenBank/DDBJ databases">
        <title>Evolutionary Origins and Diversification of the Mycorrhizal Mutualists.</title>
        <authorList>
            <consortium name="DOE Joint Genome Institute"/>
            <consortium name="Mycorrhizal Genomics Consortium"/>
            <person name="Kohler A."/>
            <person name="Kuo A."/>
            <person name="Nagy L.G."/>
            <person name="Floudas D."/>
            <person name="Copeland A."/>
            <person name="Barry K.W."/>
            <person name="Cichocki N."/>
            <person name="Veneault-Fourrey C."/>
            <person name="LaButti K."/>
            <person name="Lindquist E.A."/>
            <person name="Lipzen A."/>
            <person name="Lundell T."/>
            <person name="Morin E."/>
            <person name="Murat C."/>
            <person name="Riley R."/>
            <person name="Ohm R."/>
            <person name="Sun H."/>
            <person name="Tunlid A."/>
            <person name="Henrissat B."/>
            <person name="Grigoriev I.V."/>
            <person name="Hibbett D.S."/>
            <person name="Martin F."/>
        </authorList>
    </citation>
    <scope>NUCLEOTIDE SEQUENCE [LARGE SCALE GENOMIC DNA]</scope>
    <source>
        <strain evidence="2">UH-Slu-Lm8-n1</strain>
    </source>
</reference>